<evidence type="ECO:0000313" key="3">
    <source>
        <dbReference type="EMBL" id="RKP17430.1"/>
    </source>
</evidence>
<keyword evidence="1" id="KW-1133">Transmembrane helix</keyword>
<dbReference type="EMBL" id="ML005845">
    <property type="protein sequence ID" value="RKP17430.1"/>
    <property type="molecule type" value="Genomic_DNA"/>
</dbReference>
<dbReference type="Pfam" id="PF10601">
    <property type="entry name" value="zf-LITAF-like"/>
    <property type="match status" value="1"/>
</dbReference>
<dbReference type="PROSITE" id="PS51837">
    <property type="entry name" value="LITAF"/>
    <property type="match status" value="1"/>
</dbReference>
<dbReference type="AlphaFoldDB" id="A0A4P9YGI1"/>
<keyword evidence="1" id="KW-0472">Membrane</keyword>
<dbReference type="Proteomes" id="UP000281549">
    <property type="component" value="Unassembled WGS sequence"/>
</dbReference>
<evidence type="ECO:0000259" key="2">
    <source>
        <dbReference type="PROSITE" id="PS51837"/>
    </source>
</evidence>
<evidence type="ECO:0000256" key="1">
    <source>
        <dbReference type="SAM" id="Phobius"/>
    </source>
</evidence>
<sequence length="128" mass="14321">MTSLEPIETKTFTESENASFEEIKQSSSTLSRYPTPAVGLTQTLRALNERRISSKISSLTFCHFCECFVQSVVRKTLSGANWLLSAVLAPLCMCCFGFRIKKLKKIEHFCPTCGVRLGVYSKKKSKLA</sequence>
<dbReference type="SMART" id="SM00714">
    <property type="entry name" value="LITAF"/>
    <property type="match status" value="1"/>
</dbReference>
<organism evidence="3 4">
    <name type="scientific">Rozella allomycis (strain CSF55)</name>
    <dbReference type="NCBI Taxonomy" id="988480"/>
    <lineage>
        <taxon>Eukaryota</taxon>
        <taxon>Fungi</taxon>
        <taxon>Fungi incertae sedis</taxon>
        <taxon>Cryptomycota</taxon>
        <taxon>Cryptomycota incertae sedis</taxon>
        <taxon>Rozella</taxon>
    </lineage>
</organism>
<evidence type="ECO:0000313" key="4">
    <source>
        <dbReference type="Proteomes" id="UP000281549"/>
    </source>
</evidence>
<feature type="domain" description="LITAF" evidence="2">
    <location>
        <begin position="41"/>
        <end position="122"/>
    </location>
</feature>
<keyword evidence="1" id="KW-0812">Transmembrane</keyword>
<gene>
    <name evidence="3" type="ORF">ROZALSC1DRAFT_24211</name>
</gene>
<protein>
    <recommendedName>
        <fullName evidence="2">LITAF domain-containing protein</fullName>
    </recommendedName>
</protein>
<accession>A0A4P9YGI1</accession>
<dbReference type="InterPro" id="IPR006629">
    <property type="entry name" value="LITAF"/>
</dbReference>
<name>A0A4P9YGI1_ROZAC</name>
<feature type="transmembrane region" description="Helical" evidence="1">
    <location>
        <begin position="79"/>
        <end position="98"/>
    </location>
</feature>
<reference evidence="4" key="1">
    <citation type="journal article" date="2018" name="Nat. Microbiol.">
        <title>Leveraging single-cell genomics to expand the fungal tree of life.</title>
        <authorList>
            <person name="Ahrendt S.R."/>
            <person name="Quandt C.A."/>
            <person name="Ciobanu D."/>
            <person name="Clum A."/>
            <person name="Salamov A."/>
            <person name="Andreopoulos B."/>
            <person name="Cheng J.F."/>
            <person name="Woyke T."/>
            <person name="Pelin A."/>
            <person name="Henrissat B."/>
            <person name="Reynolds N.K."/>
            <person name="Benny G.L."/>
            <person name="Smith M.E."/>
            <person name="James T.Y."/>
            <person name="Grigoriev I.V."/>
        </authorList>
    </citation>
    <scope>NUCLEOTIDE SEQUENCE [LARGE SCALE GENOMIC DNA]</scope>
    <source>
        <strain evidence="4">CSF55</strain>
    </source>
</reference>
<proteinExistence type="predicted"/>